<evidence type="ECO:0000313" key="4">
    <source>
        <dbReference type="Proteomes" id="UP000541444"/>
    </source>
</evidence>
<protein>
    <recommendedName>
        <fullName evidence="2">Aminotransferase-like plant mobile domain-containing protein</fullName>
    </recommendedName>
</protein>
<reference evidence="3 4" key="1">
    <citation type="journal article" date="2020" name="IScience">
        <title>Genome Sequencing of the Endangered Kingdonia uniflora (Circaeasteraceae, Ranunculales) Reveals Potential Mechanisms of Evolutionary Specialization.</title>
        <authorList>
            <person name="Sun Y."/>
            <person name="Deng T."/>
            <person name="Zhang A."/>
            <person name="Moore M.J."/>
            <person name="Landis J.B."/>
            <person name="Lin N."/>
            <person name="Zhang H."/>
            <person name="Zhang X."/>
            <person name="Huang J."/>
            <person name="Zhang X."/>
            <person name="Sun H."/>
            <person name="Wang H."/>
        </authorList>
    </citation>
    <scope>NUCLEOTIDE SEQUENCE [LARGE SCALE GENOMIC DNA]</scope>
    <source>
        <strain evidence="3">TB1705</strain>
        <tissue evidence="3">Leaf</tissue>
    </source>
</reference>
<gene>
    <name evidence="3" type="ORF">GIB67_010155</name>
</gene>
<dbReference type="EMBL" id="JACGCM010000938">
    <property type="protein sequence ID" value="KAF6164185.1"/>
    <property type="molecule type" value="Genomic_DNA"/>
</dbReference>
<dbReference type="Proteomes" id="UP000541444">
    <property type="component" value="Unassembled WGS sequence"/>
</dbReference>
<dbReference type="GO" id="GO:0010073">
    <property type="term" value="P:meristem maintenance"/>
    <property type="evidence" value="ECO:0007669"/>
    <property type="project" value="InterPro"/>
</dbReference>
<name>A0A7J7NAL0_9MAGN</name>
<proteinExistence type="predicted"/>
<dbReference type="PANTHER" id="PTHR46033">
    <property type="entry name" value="PROTEIN MAIN-LIKE 2"/>
    <property type="match status" value="1"/>
</dbReference>
<accession>A0A7J7NAL0</accession>
<dbReference type="Pfam" id="PF10536">
    <property type="entry name" value="PMD"/>
    <property type="match status" value="1"/>
</dbReference>
<evidence type="ECO:0000313" key="3">
    <source>
        <dbReference type="EMBL" id="KAF6164185.1"/>
    </source>
</evidence>
<feature type="region of interest" description="Disordered" evidence="1">
    <location>
        <begin position="1"/>
        <end position="28"/>
    </location>
</feature>
<feature type="domain" description="Aminotransferase-like plant mobile" evidence="2">
    <location>
        <begin position="110"/>
        <end position="162"/>
    </location>
</feature>
<evidence type="ECO:0000259" key="2">
    <source>
        <dbReference type="Pfam" id="PF10536"/>
    </source>
</evidence>
<dbReference type="AlphaFoldDB" id="A0A7J7NAL0"/>
<dbReference type="InterPro" id="IPR044824">
    <property type="entry name" value="MAIN-like"/>
</dbReference>
<dbReference type="InterPro" id="IPR019557">
    <property type="entry name" value="AminoTfrase-like_pln_mobile"/>
</dbReference>
<organism evidence="3 4">
    <name type="scientific">Kingdonia uniflora</name>
    <dbReference type="NCBI Taxonomy" id="39325"/>
    <lineage>
        <taxon>Eukaryota</taxon>
        <taxon>Viridiplantae</taxon>
        <taxon>Streptophyta</taxon>
        <taxon>Embryophyta</taxon>
        <taxon>Tracheophyta</taxon>
        <taxon>Spermatophyta</taxon>
        <taxon>Magnoliopsida</taxon>
        <taxon>Ranunculales</taxon>
        <taxon>Circaeasteraceae</taxon>
        <taxon>Kingdonia</taxon>
    </lineage>
</organism>
<comment type="caution">
    <text evidence="3">The sequence shown here is derived from an EMBL/GenBank/DDBJ whole genome shotgun (WGS) entry which is preliminary data.</text>
</comment>
<keyword evidence="4" id="KW-1185">Reference proteome</keyword>
<dbReference type="PANTHER" id="PTHR46033:SF8">
    <property type="entry name" value="PROTEIN MAINTENANCE OF MERISTEMS-LIKE"/>
    <property type="match status" value="1"/>
</dbReference>
<sequence>MSGSSSSRPRKNASKTIRNSNVEVKRRGNADITNNWPLQLTSDNDPTPTYDKLNRVDILPDGWAHIYVGSEEIANRDELQCRGSLDKVLKWYRWITVYPTLKKLVDSMGFADFCSINTGNSDNRLIHALVERWWPSTHTFHFPCGDLGFTPLDFVMLTGISFGRGRKLPYDERYSKLEEAKKMFPGITSSDMRYDRMEGHNQHILATMGQVYKIETSRGKRCKSVEFLEGSIGVSPIRPRYDRELYQSLKDVNFYDGRDYLVPGVDDYMTYWRLVQDYGIQEIGDPRDMEWFMDVAGPNDQRRRILIPVMQVPYPCPPAYSTNELWHQNQGLRYAAYKDSRQYVDRTTELEEQLRRRD</sequence>
<evidence type="ECO:0000256" key="1">
    <source>
        <dbReference type="SAM" id="MobiDB-lite"/>
    </source>
</evidence>